<feature type="non-terminal residue" evidence="2">
    <location>
        <position position="78"/>
    </location>
</feature>
<dbReference type="GeneID" id="9056925"/>
<proteinExistence type="predicted"/>
<sequence length="78" mass="8744">MYSPRVPFACDSHSSYHCPRERAFPPLTICAATVEDHDDLVKVFDAQSDVVTDIYGEYFLAELIAAQDESHKSLVARP</sequence>
<evidence type="ECO:0000313" key="3">
    <source>
        <dbReference type="Proteomes" id="UP000007800"/>
    </source>
</evidence>
<dbReference type="Proteomes" id="UP000007800">
    <property type="component" value="Unassembled WGS sequence"/>
</dbReference>
<keyword evidence="3" id="KW-1185">Reference proteome</keyword>
<evidence type="ECO:0000313" key="2">
    <source>
        <dbReference type="EMBL" id="EER11229.1"/>
    </source>
</evidence>
<dbReference type="PANTHER" id="PTHR21178">
    <property type="entry name" value="CILIA- AND FLAGELLA-ASSOCIATED PROTEIN 61"/>
    <property type="match status" value="1"/>
</dbReference>
<dbReference type="InterPro" id="IPR038884">
    <property type="entry name" value="CFAP61"/>
</dbReference>
<dbReference type="PANTHER" id="PTHR21178:SF8">
    <property type="entry name" value="CILIA- AND FLAGELLA-ASSOCIATED PROTEIN 61"/>
    <property type="match status" value="1"/>
</dbReference>
<name>C5KWB8_PERM5</name>
<organism evidence="3">
    <name type="scientific">Perkinsus marinus (strain ATCC 50983 / TXsc)</name>
    <dbReference type="NCBI Taxonomy" id="423536"/>
    <lineage>
        <taxon>Eukaryota</taxon>
        <taxon>Sar</taxon>
        <taxon>Alveolata</taxon>
        <taxon>Perkinsozoa</taxon>
        <taxon>Perkinsea</taxon>
        <taxon>Perkinsida</taxon>
        <taxon>Perkinsidae</taxon>
        <taxon>Perkinsus</taxon>
    </lineage>
</organism>
<feature type="domain" description="Cilia- and flagella-associated protein 61 N-terminal" evidence="1">
    <location>
        <begin position="13"/>
        <end position="76"/>
    </location>
</feature>
<gene>
    <name evidence="2" type="ORF">Pmar_PMAR014530</name>
</gene>
<dbReference type="OrthoDB" id="441013at2759"/>
<dbReference type="AlphaFoldDB" id="C5KWB8"/>
<evidence type="ECO:0000259" key="1">
    <source>
        <dbReference type="Pfam" id="PF16092"/>
    </source>
</evidence>
<protein>
    <recommendedName>
        <fullName evidence="1">Cilia- and flagella-associated protein 61 N-terminal domain-containing protein</fullName>
    </recommendedName>
</protein>
<dbReference type="EMBL" id="GG676994">
    <property type="protein sequence ID" value="EER11229.1"/>
    <property type="molecule type" value="Genomic_DNA"/>
</dbReference>
<dbReference type="InParanoid" id="C5KWB8"/>
<dbReference type="RefSeq" id="XP_002779434.1">
    <property type="nucleotide sequence ID" value="XM_002779388.1"/>
</dbReference>
<dbReference type="InterPro" id="IPR032151">
    <property type="entry name" value="CFAP61_N"/>
</dbReference>
<accession>C5KWB8</accession>
<reference evidence="2 3" key="1">
    <citation type="submission" date="2008-07" db="EMBL/GenBank/DDBJ databases">
        <authorList>
            <person name="El-Sayed N."/>
            <person name="Caler E."/>
            <person name="Inman J."/>
            <person name="Amedeo P."/>
            <person name="Hass B."/>
            <person name="Wortman J."/>
        </authorList>
    </citation>
    <scope>NUCLEOTIDE SEQUENCE [LARGE SCALE GENOMIC DNA]</scope>
    <source>
        <strain evidence="3">ATCC 50983 / TXsc</strain>
    </source>
</reference>
<dbReference type="Pfam" id="PF16092">
    <property type="entry name" value="CFAP61_N"/>
    <property type="match status" value="1"/>
</dbReference>